<keyword evidence="2" id="KW-1185">Reference proteome</keyword>
<dbReference type="PANTHER" id="PTHR39337">
    <property type="entry name" value="BLR5642 PROTEIN"/>
    <property type="match status" value="1"/>
</dbReference>
<dbReference type="Proteomes" id="UP000092668">
    <property type="component" value="Unassembled WGS sequence"/>
</dbReference>
<evidence type="ECO:0000313" key="1">
    <source>
        <dbReference type="EMBL" id="OBY33763.1"/>
    </source>
</evidence>
<dbReference type="PANTHER" id="PTHR39337:SF1">
    <property type="entry name" value="BLR5642 PROTEIN"/>
    <property type="match status" value="1"/>
</dbReference>
<sequence>MGHGYETWVKFNERLKRHDIAELADVRSFPGSRRSPQFNQERMPDWLRLAGVTYSHWPNLGGRRKPPKERIPEDQWWQVESFANYAAYTHTQDFALDYEALLEQSKHHNVAIMCGEPAPFRCHRRMISDLATRDGVPVYHIWPNGSAKLHELSGWLKQEGCCVG</sequence>
<dbReference type="PATRIC" id="fig|354243.3.peg.76"/>
<gene>
    <name evidence="1" type="ORF">ACT18_00370</name>
</gene>
<dbReference type="PIRSF" id="PIRSF024492">
    <property type="entry name" value="UCP024492"/>
    <property type="match status" value="1"/>
</dbReference>
<proteinExistence type="predicted"/>
<evidence type="ECO:0000313" key="2">
    <source>
        <dbReference type="Proteomes" id="UP000092668"/>
    </source>
</evidence>
<accession>A0A1B8SM48</accession>
<protein>
    <recommendedName>
        <fullName evidence="3">DUF488 domain-containing protein</fullName>
    </recommendedName>
</protein>
<organism evidence="1 2">
    <name type="scientific">Mycolicibacter kumamotonensis</name>
    <dbReference type="NCBI Taxonomy" id="354243"/>
    <lineage>
        <taxon>Bacteria</taxon>
        <taxon>Bacillati</taxon>
        <taxon>Actinomycetota</taxon>
        <taxon>Actinomycetes</taxon>
        <taxon>Mycobacteriales</taxon>
        <taxon>Mycobacteriaceae</taxon>
        <taxon>Mycolicibacter</taxon>
    </lineage>
</organism>
<dbReference type="InterPro" id="IPR007438">
    <property type="entry name" value="DUF488"/>
</dbReference>
<comment type="caution">
    <text evidence="1">The sequence shown here is derived from an EMBL/GenBank/DDBJ whole genome shotgun (WGS) entry which is preliminary data.</text>
</comment>
<reference evidence="1 2" key="1">
    <citation type="submission" date="2015-06" db="EMBL/GenBank/DDBJ databases">
        <title>Genome sequence of Mycobacterium kumamotonense strain Roo.</title>
        <authorList>
            <person name="Greninger A.L."/>
            <person name="Cunningham G."/>
            <person name="Miller S."/>
        </authorList>
    </citation>
    <scope>NUCLEOTIDE SEQUENCE [LARGE SCALE GENOMIC DNA]</scope>
    <source>
        <strain evidence="1 2">Roo</strain>
    </source>
</reference>
<dbReference type="InterPro" id="IPR014519">
    <property type="entry name" value="UCP024492"/>
</dbReference>
<dbReference type="EMBL" id="LFOE01000001">
    <property type="protein sequence ID" value="OBY33763.1"/>
    <property type="molecule type" value="Genomic_DNA"/>
</dbReference>
<dbReference type="AlphaFoldDB" id="A0A1B8SM48"/>
<dbReference type="Pfam" id="PF04343">
    <property type="entry name" value="DUF488"/>
    <property type="match status" value="1"/>
</dbReference>
<evidence type="ECO:0008006" key="3">
    <source>
        <dbReference type="Google" id="ProtNLM"/>
    </source>
</evidence>
<name>A0A1B8SM48_9MYCO</name>